<feature type="transmembrane region" description="Helical" evidence="1">
    <location>
        <begin position="134"/>
        <end position="151"/>
    </location>
</feature>
<keyword evidence="1" id="KW-0812">Transmembrane</keyword>
<dbReference type="RefSeq" id="WP_266350469.1">
    <property type="nucleotide sequence ID" value="NZ_JAPKNG010000006.1"/>
</dbReference>
<feature type="transmembrane region" description="Helical" evidence="1">
    <location>
        <begin position="111"/>
        <end position="128"/>
    </location>
</feature>
<evidence type="ECO:0000313" key="3">
    <source>
        <dbReference type="Proteomes" id="UP001241603"/>
    </source>
</evidence>
<feature type="transmembrane region" description="Helical" evidence="1">
    <location>
        <begin position="318"/>
        <end position="338"/>
    </location>
</feature>
<protein>
    <recommendedName>
        <fullName evidence="4">Glycosyltransferase RgtA/B/C/D-like domain-containing protein</fullName>
    </recommendedName>
</protein>
<keyword evidence="1" id="KW-1133">Transmembrane helix</keyword>
<accession>A0ABU0HDK8</accession>
<dbReference type="InterPro" id="IPR025686">
    <property type="entry name" value="Glucos_trans_II"/>
</dbReference>
<sequence>MTRGLSRFCRFFGVSAADLVPIGITMLVSVVVYSALVSGIVFTNHTIPNSLLYPYPSFKTVSEGRWLADILIQLFGGGSQTFQAFAGLLIQSVNGLLFAELIGARGVAKRTMIALFVALFPAVPDLYSFTADNITFTIAQALSLSAVFALDRIRLYRWSIPTAAVLFALSLAGYQPLIVVSATVLVAWLLHRSITTTPRVSLFLASGLAMVLGLLLYWISTKLTIIWPLPVSTNTNGVREVAWEILRSYPNAVRRFYDFMIHQPLAGRLGVAATVVLSGWAVAAKLTRSNAAAIIACLILMPLALQAVFIINADSTPSVSRFGVGYGYYLAFAASLAFDLFSKLKLGVVATSAALYGLLFLAVQENGYTALKSDYETQAINRLVLKVGDLLKGDEHPALVVIGQFPLDHLDRLLSYPKRPFRPHTSSAAFMPYRQVEIANFFMGADNLRSPTTAERDAALADAASHPIWPANGSVYRSGDVIVAVLSRKTEDVTWVHDP</sequence>
<organism evidence="2 3">
    <name type="scientific">Kaistia dalseonensis</name>
    <dbReference type="NCBI Taxonomy" id="410840"/>
    <lineage>
        <taxon>Bacteria</taxon>
        <taxon>Pseudomonadati</taxon>
        <taxon>Pseudomonadota</taxon>
        <taxon>Alphaproteobacteria</taxon>
        <taxon>Hyphomicrobiales</taxon>
        <taxon>Kaistiaceae</taxon>
        <taxon>Kaistia</taxon>
    </lineage>
</organism>
<feature type="transmembrane region" description="Helical" evidence="1">
    <location>
        <begin position="163"/>
        <end position="190"/>
    </location>
</feature>
<feature type="transmembrane region" description="Helical" evidence="1">
    <location>
        <begin position="265"/>
        <end position="284"/>
    </location>
</feature>
<evidence type="ECO:0000256" key="1">
    <source>
        <dbReference type="SAM" id="Phobius"/>
    </source>
</evidence>
<comment type="caution">
    <text evidence="2">The sequence shown here is derived from an EMBL/GenBank/DDBJ whole genome shotgun (WGS) entry which is preliminary data.</text>
</comment>
<keyword evidence="1" id="KW-0472">Membrane</keyword>
<gene>
    <name evidence="2" type="ORF">QO014_003980</name>
</gene>
<feature type="transmembrane region" description="Helical" evidence="1">
    <location>
        <begin position="344"/>
        <end position="363"/>
    </location>
</feature>
<dbReference type="Pfam" id="PF14264">
    <property type="entry name" value="Glucos_trans_II"/>
    <property type="match status" value="1"/>
</dbReference>
<dbReference type="Proteomes" id="UP001241603">
    <property type="component" value="Unassembled WGS sequence"/>
</dbReference>
<proteinExistence type="predicted"/>
<feature type="transmembrane region" description="Helical" evidence="1">
    <location>
        <begin position="12"/>
        <end position="42"/>
    </location>
</feature>
<dbReference type="EMBL" id="JAUSVO010000006">
    <property type="protein sequence ID" value="MDQ0439574.1"/>
    <property type="molecule type" value="Genomic_DNA"/>
</dbReference>
<evidence type="ECO:0008006" key="4">
    <source>
        <dbReference type="Google" id="ProtNLM"/>
    </source>
</evidence>
<name>A0ABU0HDK8_9HYPH</name>
<feature type="transmembrane region" description="Helical" evidence="1">
    <location>
        <begin position="202"/>
        <end position="219"/>
    </location>
</feature>
<reference evidence="2 3" key="1">
    <citation type="submission" date="2023-07" db="EMBL/GenBank/DDBJ databases">
        <title>Genomic Encyclopedia of Type Strains, Phase IV (KMG-IV): sequencing the most valuable type-strain genomes for metagenomic binning, comparative biology and taxonomic classification.</title>
        <authorList>
            <person name="Goeker M."/>
        </authorList>
    </citation>
    <scope>NUCLEOTIDE SEQUENCE [LARGE SCALE GENOMIC DNA]</scope>
    <source>
        <strain evidence="2 3">B6-8</strain>
    </source>
</reference>
<keyword evidence="3" id="KW-1185">Reference proteome</keyword>
<evidence type="ECO:0000313" key="2">
    <source>
        <dbReference type="EMBL" id="MDQ0439574.1"/>
    </source>
</evidence>
<feature type="transmembrane region" description="Helical" evidence="1">
    <location>
        <begin position="81"/>
        <end position="99"/>
    </location>
</feature>
<feature type="transmembrane region" description="Helical" evidence="1">
    <location>
        <begin position="290"/>
        <end position="311"/>
    </location>
</feature>